<reference evidence="2 3" key="1">
    <citation type="submission" date="2017-08" db="EMBL/GenBank/DDBJ databases">
        <title>Infants hospitalized years apart are colonized by the same room-sourced microbial strains.</title>
        <authorList>
            <person name="Brooks B."/>
            <person name="Olm M.R."/>
            <person name="Firek B.A."/>
            <person name="Baker R."/>
            <person name="Thomas B.C."/>
            <person name="Morowitz M.J."/>
            <person name="Banfield J.F."/>
        </authorList>
    </citation>
    <scope>NUCLEOTIDE SEQUENCE [LARGE SCALE GENOMIC DNA]</scope>
    <source>
        <strain evidence="2">S2_005_003_R2_43</strain>
    </source>
</reference>
<sequence>MTAFKSGGGEDGAPAGGNALAALAARSRRAAAVVDALFRSPQRDPSGPPRFRPVREGLVAAEGLPTPAGGRTLTLTAADGVRLRAAYWKPDGASRGTVALLQGRAEFIEKYGEIVEDLLRRGFAVATLDFRGQGGSERLARNPLKSHVGDFGDYRADLEALMRQVVLLHCPPPFFALSHSMSAPVAVAIALRQPQWFERLVLVAPMIGLPLARAEFFARGLATGLGSLGLASAYIPGGTNRVMALRPFDGNPVTADPVRYERARAVLRADPGLALGSPTIGWVHAAFRAMTATALPGVPEGFRTPTLALSAARDRIVDPAASERFAARIRGGGHLMLRGSRHEIMMERDEIREMFWAAFDAFVPGRRDLA</sequence>
<dbReference type="Proteomes" id="UP000249577">
    <property type="component" value="Unassembled WGS sequence"/>
</dbReference>
<accession>A0A2W5KMV7</accession>
<dbReference type="PANTHER" id="PTHR11614">
    <property type="entry name" value="PHOSPHOLIPASE-RELATED"/>
    <property type="match status" value="1"/>
</dbReference>
<dbReference type="Pfam" id="PF12146">
    <property type="entry name" value="Hydrolase_4"/>
    <property type="match status" value="1"/>
</dbReference>
<comment type="caution">
    <text evidence="2">The sequence shown here is derived from an EMBL/GenBank/DDBJ whole genome shotgun (WGS) entry which is preliminary data.</text>
</comment>
<dbReference type="InterPro" id="IPR051044">
    <property type="entry name" value="MAG_DAG_Lipase"/>
</dbReference>
<proteinExistence type="predicted"/>
<organism evidence="2 3">
    <name type="scientific">Ancylobacter novellus</name>
    <name type="common">Thiobacillus novellus</name>
    <dbReference type="NCBI Taxonomy" id="921"/>
    <lineage>
        <taxon>Bacteria</taxon>
        <taxon>Pseudomonadati</taxon>
        <taxon>Pseudomonadota</taxon>
        <taxon>Alphaproteobacteria</taxon>
        <taxon>Hyphomicrobiales</taxon>
        <taxon>Xanthobacteraceae</taxon>
        <taxon>Ancylobacter</taxon>
    </lineage>
</organism>
<dbReference type="InterPro" id="IPR022742">
    <property type="entry name" value="Hydrolase_4"/>
</dbReference>
<protein>
    <submittedName>
        <fullName evidence="2">Alpha/beta hydrolase</fullName>
    </submittedName>
</protein>
<dbReference type="AlphaFoldDB" id="A0A2W5KMV7"/>
<dbReference type="EMBL" id="QFPN01000003">
    <property type="protein sequence ID" value="PZQ17194.1"/>
    <property type="molecule type" value="Genomic_DNA"/>
</dbReference>
<dbReference type="Gene3D" id="3.40.50.1820">
    <property type="entry name" value="alpha/beta hydrolase"/>
    <property type="match status" value="1"/>
</dbReference>
<keyword evidence="2" id="KW-0378">Hydrolase</keyword>
<evidence type="ECO:0000313" key="3">
    <source>
        <dbReference type="Proteomes" id="UP000249577"/>
    </source>
</evidence>
<dbReference type="GO" id="GO:0016787">
    <property type="term" value="F:hydrolase activity"/>
    <property type="evidence" value="ECO:0007669"/>
    <property type="project" value="UniProtKB-KW"/>
</dbReference>
<feature type="domain" description="Serine aminopeptidase S33" evidence="1">
    <location>
        <begin position="94"/>
        <end position="349"/>
    </location>
</feature>
<name>A0A2W5KMV7_ANCNO</name>
<evidence type="ECO:0000313" key="2">
    <source>
        <dbReference type="EMBL" id="PZQ17194.1"/>
    </source>
</evidence>
<gene>
    <name evidence="2" type="ORF">DI565_07430</name>
</gene>
<dbReference type="InterPro" id="IPR029058">
    <property type="entry name" value="AB_hydrolase_fold"/>
</dbReference>
<dbReference type="SUPFAM" id="SSF53474">
    <property type="entry name" value="alpha/beta-Hydrolases"/>
    <property type="match status" value="1"/>
</dbReference>
<evidence type="ECO:0000259" key="1">
    <source>
        <dbReference type="Pfam" id="PF12146"/>
    </source>
</evidence>